<dbReference type="Gene3D" id="1.20.120.1810">
    <property type="match status" value="1"/>
</dbReference>
<dbReference type="PANTHER" id="PTHR30603">
    <property type="entry name" value="RNA POLYMERASE SIGMA FACTOR RPO"/>
    <property type="match status" value="1"/>
</dbReference>
<dbReference type="Pfam" id="PF04542">
    <property type="entry name" value="Sigma70_r2"/>
    <property type="match status" value="1"/>
</dbReference>
<evidence type="ECO:0000256" key="2">
    <source>
        <dbReference type="ARBA" id="ARBA00023082"/>
    </source>
</evidence>
<keyword evidence="1" id="KW-0805">Transcription regulation</keyword>
<dbReference type="GO" id="GO:0006352">
    <property type="term" value="P:DNA-templated transcription initiation"/>
    <property type="evidence" value="ECO:0007669"/>
    <property type="project" value="InterPro"/>
</dbReference>
<keyword evidence="4" id="KW-0804">Transcription</keyword>
<proteinExistence type="predicted"/>
<dbReference type="InterPro" id="IPR013325">
    <property type="entry name" value="RNA_pol_sigma_r2"/>
</dbReference>
<evidence type="ECO:0000259" key="6">
    <source>
        <dbReference type="Pfam" id="PF04545"/>
    </source>
</evidence>
<dbReference type="Pfam" id="PF04545">
    <property type="entry name" value="Sigma70_r4"/>
    <property type="match status" value="1"/>
</dbReference>
<dbReference type="InterPro" id="IPR013324">
    <property type="entry name" value="RNA_pol_sigma_r3/r4-like"/>
</dbReference>
<organism evidence="7">
    <name type="scientific">candidate division WOR-3 bacterium</name>
    <dbReference type="NCBI Taxonomy" id="2052148"/>
    <lineage>
        <taxon>Bacteria</taxon>
        <taxon>Bacteria division WOR-3</taxon>
    </lineage>
</organism>
<reference evidence="7" key="1">
    <citation type="journal article" date="2020" name="mSystems">
        <title>Genome- and Community-Level Interaction Insights into Carbon Utilization and Element Cycling Functions of Hydrothermarchaeota in Hydrothermal Sediment.</title>
        <authorList>
            <person name="Zhou Z."/>
            <person name="Liu Y."/>
            <person name="Xu W."/>
            <person name="Pan J."/>
            <person name="Luo Z.H."/>
            <person name="Li M."/>
        </authorList>
    </citation>
    <scope>NUCLEOTIDE SEQUENCE [LARGE SCALE GENOMIC DNA]</scope>
    <source>
        <strain evidence="7">SpSt-876</strain>
    </source>
</reference>
<evidence type="ECO:0000313" key="7">
    <source>
        <dbReference type="EMBL" id="HHS52508.1"/>
    </source>
</evidence>
<dbReference type="InterPro" id="IPR050239">
    <property type="entry name" value="Sigma-70_RNA_pol_init_factors"/>
</dbReference>
<evidence type="ECO:0000259" key="5">
    <source>
        <dbReference type="Pfam" id="PF04542"/>
    </source>
</evidence>
<accession>A0A7C6A9K7</accession>
<dbReference type="CDD" id="cd06171">
    <property type="entry name" value="Sigma70_r4"/>
    <property type="match status" value="1"/>
</dbReference>
<dbReference type="InterPro" id="IPR007630">
    <property type="entry name" value="RNA_pol_sigma70_r4"/>
</dbReference>
<dbReference type="GO" id="GO:0016987">
    <property type="term" value="F:sigma factor activity"/>
    <property type="evidence" value="ECO:0007669"/>
    <property type="project" value="UniProtKB-KW"/>
</dbReference>
<evidence type="ECO:0000256" key="4">
    <source>
        <dbReference type="ARBA" id="ARBA00023163"/>
    </source>
</evidence>
<name>A0A7C6A9K7_UNCW3</name>
<comment type="caution">
    <text evidence="7">The sequence shown here is derived from an EMBL/GenBank/DDBJ whole genome shotgun (WGS) entry which is preliminary data.</text>
</comment>
<evidence type="ECO:0000256" key="1">
    <source>
        <dbReference type="ARBA" id="ARBA00023015"/>
    </source>
</evidence>
<dbReference type="PANTHER" id="PTHR30603:SF47">
    <property type="entry name" value="RNA POLYMERASE SIGMA FACTOR SIGD, CHLOROPLASTIC"/>
    <property type="match status" value="1"/>
</dbReference>
<dbReference type="NCBIfam" id="TIGR02937">
    <property type="entry name" value="sigma70-ECF"/>
    <property type="match status" value="1"/>
</dbReference>
<dbReference type="GO" id="GO:0003677">
    <property type="term" value="F:DNA binding"/>
    <property type="evidence" value="ECO:0007669"/>
    <property type="project" value="UniProtKB-KW"/>
</dbReference>
<dbReference type="AlphaFoldDB" id="A0A7C6A9K7"/>
<feature type="domain" description="RNA polymerase sigma-70 region 2" evidence="5">
    <location>
        <begin position="7"/>
        <end position="71"/>
    </location>
</feature>
<gene>
    <name evidence="7" type="ORF">ENW73_06555</name>
</gene>
<evidence type="ECO:0000256" key="3">
    <source>
        <dbReference type="ARBA" id="ARBA00023125"/>
    </source>
</evidence>
<dbReference type="SUPFAM" id="SSF88946">
    <property type="entry name" value="Sigma2 domain of RNA polymerase sigma factors"/>
    <property type="match status" value="1"/>
</dbReference>
<sequence>MKPDDWIKEYIPLVKSIAQNYTKYGVPFDDLVQEGLLGLLEAKKRFQENKVTKFSTYAHYWIKKKILQALELERKTSFATLSLDENIDRASELEESTIKKPFSKINLPKGFPKNEAIVLRLFFDQGKNLKEIAEILKISRERVRQLKQKGLRRLKSVTYPPKAD</sequence>
<keyword evidence="3" id="KW-0238">DNA-binding</keyword>
<dbReference type="InterPro" id="IPR036388">
    <property type="entry name" value="WH-like_DNA-bd_sf"/>
</dbReference>
<dbReference type="SUPFAM" id="SSF88659">
    <property type="entry name" value="Sigma3 and sigma4 domains of RNA polymerase sigma factors"/>
    <property type="match status" value="1"/>
</dbReference>
<feature type="domain" description="RNA polymerase sigma-70 region 4" evidence="6">
    <location>
        <begin position="112"/>
        <end position="155"/>
    </location>
</feature>
<dbReference type="InterPro" id="IPR007627">
    <property type="entry name" value="RNA_pol_sigma70_r2"/>
</dbReference>
<dbReference type="EMBL" id="DTLI01000155">
    <property type="protein sequence ID" value="HHS52508.1"/>
    <property type="molecule type" value="Genomic_DNA"/>
</dbReference>
<dbReference type="InterPro" id="IPR014284">
    <property type="entry name" value="RNA_pol_sigma-70_dom"/>
</dbReference>
<keyword evidence="2" id="KW-0731">Sigma factor</keyword>
<dbReference type="Gene3D" id="1.10.10.10">
    <property type="entry name" value="Winged helix-like DNA-binding domain superfamily/Winged helix DNA-binding domain"/>
    <property type="match status" value="1"/>
</dbReference>
<protein>
    <submittedName>
        <fullName evidence="7">Sigma-70 family RNA polymerase sigma factor</fullName>
    </submittedName>
</protein>